<evidence type="ECO:0000259" key="2">
    <source>
        <dbReference type="Pfam" id="PF09588"/>
    </source>
</evidence>
<name>A0ABY4E1X1_9NEIS</name>
<reference evidence="3 4" key="1">
    <citation type="journal article" date="2022" name="Res Sq">
        <title>Evolution of multicellular longitudinally dividing oral cavity symbionts (Neisseriaceae).</title>
        <authorList>
            <person name="Nyongesa S."/>
            <person name="Weber P."/>
            <person name="Bernet E."/>
            <person name="Pullido F."/>
            <person name="Nieckarz M."/>
            <person name="Delaby M."/>
            <person name="Nieves C."/>
            <person name="Viehboeck T."/>
            <person name="Krause N."/>
            <person name="Rivera-Millot A."/>
            <person name="Nakamura A."/>
            <person name="Vischer N."/>
            <person name="VanNieuwenhze M."/>
            <person name="Brun Y."/>
            <person name="Cava F."/>
            <person name="Bulgheresi S."/>
            <person name="Veyrier F."/>
        </authorList>
    </citation>
    <scope>NUCLEOTIDE SEQUENCE [LARGE SCALE GENOMIC DNA]</scope>
    <source>
        <strain evidence="3 4">SN4</strain>
    </source>
</reference>
<gene>
    <name evidence="3" type="ORF">LVJ82_01865</name>
</gene>
<dbReference type="Pfam" id="PF09588">
    <property type="entry name" value="YqaJ"/>
    <property type="match status" value="1"/>
</dbReference>
<dbReference type="PANTHER" id="PTHR46609">
    <property type="entry name" value="EXONUCLEASE, PHAGE-TYPE/RECB, C-TERMINAL DOMAIN-CONTAINING PROTEIN"/>
    <property type="match status" value="1"/>
</dbReference>
<organism evidence="3 4">
    <name type="scientific">Vitreoscilla massiliensis</name>
    <dbReference type="NCBI Taxonomy" id="1689272"/>
    <lineage>
        <taxon>Bacteria</taxon>
        <taxon>Pseudomonadati</taxon>
        <taxon>Pseudomonadota</taxon>
        <taxon>Betaproteobacteria</taxon>
        <taxon>Neisseriales</taxon>
        <taxon>Neisseriaceae</taxon>
        <taxon>Vitreoscilla</taxon>
    </lineage>
</organism>
<sequence>MNLPIPVVNTVSTSDPELVSPDTAHAVCKSSHKPKSQSALRLVKTKDLSRDEWLQARRSGLGSSDAATALGLNPYQSRLALWIEKTRPEQSLNQIDPSDDTHPTYWGTVLEPIVATHYSKRTGNKVRRVNAILQHPEHPFMLANLDREVIGQADVQILECKTAGAYGAKTWKDGVPEYVLVQVMHQLAVTGKQAADVAVLITGQDLQIHRVHRDEELIAKLIELEAQFWWHVENNIPPPADGSDSAAQALQTLFQQDNGHILDLTFDADMNAVFEELVKVRANLDEYKTKESLLKQRIQQTMAEHSHVQFRNGSISWKKTADAQILDSKRLIQEHPEWVAPYFTTRAGSRRFTVLA</sequence>
<keyword evidence="4" id="KW-1185">Reference proteome</keyword>
<dbReference type="InterPro" id="IPR017482">
    <property type="entry name" value="Lambda-type_endonuclease"/>
</dbReference>
<dbReference type="SUPFAM" id="SSF52980">
    <property type="entry name" value="Restriction endonuclease-like"/>
    <property type="match status" value="1"/>
</dbReference>
<dbReference type="InterPro" id="IPR051703">
    <property type="entry name" value="NF-kappa-B_Signaling_Reg"/>
</dbReference>
<accession>A0ABY4E1X1</accession>
<dbReference type="InterPro" id="IPR019080">
    <property type="entry name" value="YqaJ_viral_recombinase"/>
</dbReference>
<evidence type="ECO:0000256" key="1">
    <source>
        <dbReference type="SAM" id="Coils"/>
    </source>
</evidence>
<dbReference type="PANTHER" id="PTHR46609:SF6">
    <property type="entry name" value="EXONUCLEASE, PHAGE-TYPE_RECB, C-TERMINAL DOMAIN-CONTAINING PROTEIN-RELATED"/>
    <property type="match status" value="1"/>
</dbReference>
<dbReference type="Gene3D" id="3.90.320.10">
    <property type="match status" value="1"/>
</dbReference>
<evidence type="ECO:0000313" key="3">
    <source>
        <dbReference type="EMBL" id="UOO89761.1"/>
    </source>
</evidence>
<feature type="coiled-coil region" evidence="1">
    <location>
        <begin position="270"/>
        <end position="304"/>
    </location>
</feature>
<feature type="domain" description="YqaJ viral recombinase" evidence="2">
    <location>
        <begin position="52"/>
        <end position="193"/>
    </location>
</feature>
<dbReference type="InterPro" id="IPR011604">
    <property type="entry name" value="PDDEXK-like_dom_sf"/>
</dbReference>
<dbReference type="NCBIfam" id="TIGR03033">
    <property type="entry name" value="phage_rel_nuc"/>
    <property type="match status" value="1"/>
</dbReference>
<dbReference type="Proteomes" id="UP000832011">
    <property type="component" value="Chromosome"/>
</dbReference>
<protein>
    <submittedName>
        <fullName evidence="3">YqaJ viral recombinase family protein</fullName>
    </submittedName>
</protein>
<dbReference type="RefSeq" id="WP_082625554.1">
    <property type="nucleotide sequence ID" value="NZ_CABKVG010000007.1"/>
</dbReference>
<keyword evidence="1" id="KW-0175">Coiled coil</keyword>
<proteinExistence type="predicted"/>
<evidence type="ECO:0000313" key="4">
    <source>
        <dbReference type="Proteomes" id="UP000832011"/>
    </source>
</evidence>
<dbReference type="InterPro" id="IPR011335">
    <property type="entry name" value="Restrct_endonuc-II-like"/>
</dbReference>
<dbReference type="EMBL" id="CP091511">
    <property type="protein sequence ID" value="UOO89761.1"/>
    <property type="molecule type" value="Genomic_DNA"/>
</dbReference>